<keyword evidence="1" id="KW-1133">Transmembrane helix</keyword>
<name>A0A6G0ZDY4_APHCR</name>
<dbReference type="Pfam" id="PF09588">
    <property type="entry name" value="YqaJ"/>
    <property type="match status" value="1"/>
</dbReference>
<accession>A0A6G0ZDY4</accession>
<gene>
    <name evidence="4" type="ORF">FWK35_00009840</name>
</gene>
<dbReference type="GO" id="GO:0006281">
    <property type="term" value="P:DNA repair"/>
    <property type="evidence" value="ECO:0007669"/>
    <property type="project" value="UniProtKB-ARBA"/>
</dbReference>
<dbReference type="InterPro" id="IPR019080">
    <property type="entry name" value="YqaJ_viral_recombinase"/>
</dbReference>
<organism evidence="4 5">
    <name type="scientific">Aphis craccivora</name>
    <name type="common">Cowpea aphid</name>
    <dbReference type="NCBI Taxonomy" id="307492"/>
    <lineage>
        <taxon>Eukaryota</taxon>
        <taxon>Metazoa</taxon>
        <taxon>Ecdysozoa</taxon>
        <taxon>Arthropoda</taxon>
        <taxon>Hexapoda</taxon>
        <taxon>Insecta</taxon>
        <taxon>Pterygota</taxon>
        <taxon>Neoptera</taxon>
        <taxon>Paraneoptera</taxon>
        <taxon>Hemiptera</taxon>
        <taxon>Sternorrhyncha</taxon>
        <taxon>Aphidomorpha</taxon>
        <taxon>Aphidoidea</taxon>
        <taxon>Aphididae</taxon>
        <taxon>Aphidini</taxon>
        <taxon>Aphis</taxon>
        <taxon>Aphis</taxon>
    </lineage>
</organism>
<dbReference type="InterPro" id="IPR049012">
    <property type="entry name" value="Mutator_transp_dom"/>
</dbReference>
<keyword evidence="1" id="KW-0472">Membrane</keyword>
<evidence type="ECO:0000259" key="3">
    <source>
        <dbReference type="Pfam" id="PF20700"/>
    </source>
</evidence>
<protein>
    <submittedName>
        <fullName evidence="4">YqaJ domain-containing protein</fullName>
    </submittedName>
</protein>
<evidence type="ECO:0000259" key="2">
    <source>
        <dbReference type="Pfam" id="PF09588"/>
    </source>
</evidence>
<dbReference type="OrthoDB" id="6611860at2759"/>
<reference evidence="4 5" key="1">
    <citation type="submission" date="2019-08" db="EMBL/GenBank/DDBJ databases">
        <title>Whole genome of Aphis craccivora.</title>
        <authorList>
            <person name="Voronova N.V."/>
            <person name="Shulinski R.S."/>
            <person name="Bandarenka Y.V."/>
            <person name="Zhorov D.G."/>
            <person name="Warner D."/>
        </authorList>
    </citation>
    <scope>NUCLEOTIDE SEQUENCE [LARGE SCALE GENOMIC DNA]</scope>
    <source>
        <strain evidence="4">180601</strain>
        <tissue evidence="4">Whole Body</tissue>
    </source>
</reference>
<dbReference type="PANTHER" id="PTHR46609:SF8">
    <property type="entry name" value="YQAJ VIRAL RECOMBINASE DOMAIN-CONTAINING PROTEIN"/>
    <property type="match status" value="1"/>
</dbReference>
<dbReference type="InterPro" id="IPR051703">
    <property type="entry name" value="NF-kappa-B_Signaling_Reg"/>
</dbReference>
<evidence type="ECO:0000313" key="4">
    <source>
        <dbReference type="EMBL" id="KAF0769115.1"/>
    </source>
</evidence>
<dbReference type="AlphaFoldDB" id="A0A6G0ZDY4"/>
<dbReference type="InterPro" id="IPR011335">
    <property type="entry name" value="Restrct_endonuc-II-like"/>
</dbReference>
<dbReference type="EMBL" id="VUJU01000646">
    <property type="protein sequence ID" value="KAF0769115.1"/>
    <property type="molecule type" value="Genomic_DNA"/>
</dbReference>
<feature type="domain" description="YqaJ viral recombinase" evidence="2">
    <location>
        <begin position="348"/>
        <end position="392"/>
    </location>
</feature>
<dbReference type="PANTHER" id="PTHR46609">
    <property type="entry name" value="EXONUCLEASE, PHAGE-TYPE/RECB, C-TERMINAL DOMAIN-CONTAINING PROTEIN"/>
    <property type="match status" value="1"/>
</dbReference>
<dbReference type="InterPro" id="IPR011604">
    <property type="entry name" value="PDDEXK-like_dom_sf"/>
</dbReference>
<dbReference type="SUPFAM" id="SSF52980">
    <property type="entry name" value="Restriction endonuclease-like"/>
    <property type="match status" value="1"/>
</dbReference>
<proteinExistence type="predicted"/>
<evidence type="ECO:0000256" key="1">
    <source>
        <dbReference type="SAM" id="Phobius"/>
    </source>
</evidence>
<feature type="transmembrane region" description="Helical" evidence="1">
    <location>
        <begin position="426"/>
        <end position="446"/>
    </location>
</feature>
<feature type="domain" description="Mutator-like transposase" evidence="3">
    <location>
        <begin position="2"/>
        <end position="156"/>
    </location>
</feature>
<comment type="caution">
    <text evidence="4">The sequence shown here is derived from an EMBL/GenBank/DDBJ whole genome shotgun (WGS) entry which is preliminary data.</text>
</comment>
<dbReference type="Gene3D" id="3.90.320.10">
    <property type="match status" value="1"/>
</dbReference>
<keyword evidence="5" id="KW-1185">Reference proteome</keyword>
<dbReference type="Pfam" id="PF20700">
    <property type="entry name" value="Mutator"/>
    <property type="match status" value="1"/>
</dbReference>
<evidence type="ECO:0000313" key="5">
    <source>
        <dbReference type="Proteomes" id="UP000478052"/>
    </source>
</evidence>
<dbReference type="Proteomes" id="UP000478052">
    <property type="component" value="Unassembled WGS sequence"/>
</dbReference>
<sequence>MSNPSYQKYHNNVKKHTEDLAFDAMIDAGKEEAALAIMENNVNEKGIPLITVIADGAWSTRSYKSGYNALSGVASIIGYRTNKVLFMGVRSKHCSVCQKNENGEKESPSHQCFKNWDGTSTAMKSDIIVEGFYQSVTMHNLIYNKLIGDGDSSWNKNYCNKIVDISSRRKSSSGTIVPGFLRKTLKVRRLKIRCAITKAILHRKEMPLTHNEKVILLKKDILNSPFYVFCIPIMVYQMAIAIPNAQSNLFLLFLSSYFCIGPKENEIDLVPQMEICGLWADISGAKNIVAYHDQSLIDNVNNNAVEGFNSDHTMQDVMLQCHQEKKCIAGPDEDYGAVDIGIGSSSTRKKTEPVELFIHKSKPYLAASPDGLIGKDGIIEIKCPPSIKEYTPEEACKFSFQWGVRTPQTPSSLTYALDDYYNIRKILNIIMYTFNFITVFILFFIIDKIKKNVKFWNSKIEPFVTTFYMDSLLPEIIDPRFDRGLPIRS</sequence>
<keyword evidence="1" id="KW-0812">Transmembrane</keyword>